<proteinExistence type="inferred from homology"/>
<dbReference type="CDD" id="cd05233">
    <property type="entry name" value="SDR_c"/>
    <property type="match status" value="1"/>
</dbReference>
<gene>
    <name evidence="3" type="ORF">MIZ03_3723</name>
</gene>
<dbReference type="EMBL" id="AP024238">
    <property type="protein sequence ID" value="BCO28813.1"/>
    <property type="molecule type" value="Genomic_DNA"/>
</dbReference>
<dbReference type="RefSeq" id="WP_223904726.1">
    <property type="nucleotide sequence ID" value="NZ_AP024238.1"/>
</dbReference>
<reference evidence="3 4" key="1">
    <citation type="journal article" date="2021" name="Microbiol. Spectr.">
        <title>A Single Bacterium Capable of Oxidation and Reduction of Iron at Circumneutral pH.</title>
        <authorList>
            <person name="Kato S."/>
            <person name="Ohkuma M."/>
        </authorList>
    </citation>
    <scope>NUCLEOTIDE SEQUENCE [LARGE SCALE GENOMIC DNA]</scope>
    <source>
        <strain evidence="3 4">MIZ03</strain>
    </source>
</reference>
<organism evidence="3 4">
    <name type="scientific">Rhodoferax lithotrophicus</name>
    <dbReference type="NCBI Taxonomy" id="2798804"/>
    <lineage>
        <taxon>Bacteria</taxon>
        <taxon>Pseudomonadati</taxon>
        <taxon>Pseudomonadota</taxon>
        <taxon>Betaproteobacteria</taxon>
        <taxon>Burkholderiales</taxon>
        <taxon>Comamonadaceae</taxon>
        <taxon>Rhodoferax</taxon>
    </lineage>
</organism>
<dbReference type="PANTHER" id="PTHR42760">
    <property type="entry name" value="SHORT-CHAIN DEHYDROGENASES/REDUCTASES FAMILY MEMBER"/>
    <property type="match status" value="1"/>
</dbReference>
<dbReference type="InterPro" id="IPR002347">
    <property type="entry name" value="SDR_fam"/>
</dbReference>
<accession>A0ABN6DB11</accession>
<protein>
    <submittedName>
        <fullName evidence="3">Oxidoreductase UcpA</fullName>
    </submittedName>
</protein>
<evidence type="ECO:0000313" key="3">
    <source>
        <dbReference type="EMBL" id="BCO28813.1"/>
    </source>
</evidence>
<evidence type="ECO:0000256" key="1">
    <source>
        <dbReference type="ARBA" id="ARBA00006484"/>
    </source>
</evidence>
<dbReference type="InterPro" id="IPR020904">
    <property type="entry name" value="Sc_DH/Rdtase_CS"/>
</dbReference>
<comment type="similarity">
    <text evidence="1">Belongs to the short-chain dehydrogenases/reductases (SDR) family.</text>
</comment>
<sequence length="262" mass="27805">MKPDYALRGKTVVLTGAGGGIGRGLAQAFAAQGVRLMLLDRDAATLQTLAKEWPTLADMDTSVCDLGNDAEVAALATRLQNQWGRVDVLVNNAGVEYPTPLDSTAPDAMTRWSSLLDNNVTSMVRLTRALLPLMQPGASIINQSSIWGKTGVADFSAYVASKHAVIGLTRSLAFELAGRDIRVNAVCPGWIRTEAAMRSLSNMAQRQHCSEEAIERELLAKQACPAMLSPADIAGVYLFLASSDASSLTGQSLVASHGEVMS</sequence>
<dbReference type="InterPro" id="IPR036291">
    <property type="entry name" value="NAD(P)-bd_dom_sf"/>
</dbReference>
<evidence type="ECO:0000313" key="4">
    <source>
        <dbReference type="Proteomes" id="UP000824366"/>
    </source>
</evidence>
<evidence type="ECO:0000259" key="2">
    <source>
        <dbReference type="SMART" id="SM00822"/>
    </source>
</evidence>
<name>A0ABN6DB11_9BURK</name>
<dbReference type="Pfam" id="PF13561">
    <property type="entry name" value="adh_short_C2"/>
    <property type="match status" value="1"/>
</dbReference>
<dbReference type="PROSITE" id="PS00061">
    <property type="entry name" value="ADH_SHORT"/>
    <property type="match status" value="1"/>
</dbReference>
<dbReference type="Proteomes" id="UP000824366">
    <property type="component" value="Chromosome"/>
</dbReference>
<feature type="domain" description="Ketoreductase" evidence="2">
    <location>
        <begin position="10"/>
        <end position="193"/>
    </location>
</feature>
<dbReference type="PRINTS" id="PR00081">
    <property type="entry name" value="GDHRDH"/>
</dbReference>
<dbReference type="SMART" id="SM00822">
    <property type="entry name" value="PKS_KR"/>
    <property type="match status" value="1"/>
</dbReference>
<keyword evidence="4" id="KW-1185">Reference proteome</keyword>
<dbReference type="PRINTS" id="PR00080">
    <property type="entry name" value="SDRFAMILY"/>
</dbReference>
<dbReference type="SUPFAM" id="SSF51735">
    <property type="entry name" value="NAD(P)-binding Rossmann-fold domains"/>
    <property type="match status" value="1"/>
</dbReference>
<dbReference type="InterPro" id="IPR057326">
    <property type="entry name" value="KR_dom"/>
</dbReference>
<dbReference type="Gene3D" id="3.40.50.720">
    <property type="entry name" value="NAD(P)-binding Rossmann-like Domain"/>
    <property type="match status" value="1"/>
</dbReference>